<keyword evidence="1" id="KW-0732">Signal</keyword>
<comment type="caution">
    <text evidence="2">The sequence shown here is derived from an EMBL/GenBank/DDBJ whole genome shotgun (WGS) entry which is preliminary data.</text>
</comment>
<gene>
    <name evidence="2" type="ORF">MUB46_14010</name>
</gene>
<dbReference type="RefSeq" id="WP_261616561.1">
    <property type="nucleotide sequence ID" value="NZ_JALIDZ010000006.1"/>
</dbReference>
<reference evidence="2 3" key="1">
    <citation type="submission" date="2022-04" db="EMBL/GenBank/DDBJ databases">
        <authorList>
            <person name="Ye Y.-Q."/>
            <person name="Du Z.-J."/>
        </authorList>
    </citation>
    <scope>NUCLEOTIDE SEQUENCE [LARGE SCALE GENOMIC DNA]</scope>
    <source>
        <strain evidence="2 3">A6E488</strain>
    </source>
</reference>
<proteinExistence type="predicted"/>
<evidence type="ECO:0000313" key="2">
    <source>
        <dbReference type="EMBL" id="MCT8972976.1"/>
    </source>
</evidence>
<organism evidence="2 3">
    <name type="scientific">Microbaculum marinisediminis</name>
    <dbReference type="NCBI Taxonomy" id="2931392"/>
    <lineage>
        <taxon>Bacteria</taxon>
        <taxon>Pseudomonadati</taxon>
        <taxon>Pseudomonadota</taxon>
        <taxon>Alphaproteobacteria</taxon>
        <taxon>Hyphomicrobiales</taxon>
        <taxon>Tepidamorphaceae</taxon>
        <taxon>Microbaculum</taxon>
    </lineage>
</organism>
<evidence type="ECO:0000256" key="1">
    <source>
        <dbReference type="SAM" id="SignalP"/>
    </source>
</evidence>
<evidence type="ECO:0000313" key="3">
    <source>
        <dbReference type="Proteomes" id="UP001320898"/>
    </source>
</evidence>
<dbReference type="AlphaFoldDB" id="A0AAW5R2Q7"/>
<sequence>MTLGLAALLALPGSMVPSAASAASGQTWTMATQIVAGTRLADPNVLELAVAALEREVGADVVARLHAAIIARDAASIVEPFDDAAVEAAARRFVEMIYTGEITPGTTVGYHQALAWQVLPFAKPPSVCGPDMGWWTYPPDQAG</sequence>
<keyword evidence="3" id="KW-1185">Reference proteome</keyword>
<dbReference type="EMBL" id="JALIDZ010000006">
    <property type="protein sequence ID" value="MCT8972976.1"/>
    <property type="molecule type" value="Genomic_DNA"/>
</dbReference>
<protein>
    <submittedName>
        <fullName evidence="2">Uncharacterized protein</fullName>
    </submittedName>
</protein>
<accession>A0AAW5R2Q7</accession>
<feature type="chain" id="PRO_5043733831" evidence="1">
    <location>
        <begin position="23"/>
        <end position="143"/>
    </location>
</feature>
<feature type="signal peptide" evidence="1">
    <location>
        <begin position="1"/>
        <end position="22"/>
    </location>
</feature>
<dbReference type="Proteomes" id="UP001320898">
    <property type="component" value="Unassembled WGS sequence"/>
</dbReference>
<name>A0AAW5R2Q7_9HYPH</name>